<dbReference type="Proteomes" id="UP000285109">
    <property type="component" value="Unassembled WGS sequence"/>
</dbReference>
<protein>
    <submittedName>
        <fullName evidence="1">Uncharacterized protein</fullName>
    </submittedName>
</protein>
<evidence type="ECO:0000313" key="1">
    <source>
        <dbReference type="EMBL" id="RGK51882.1"/>
    </source>
</evidence>
<reference evidence="4 5" key="1">
    <citation type="submission" date="2018-08" db="EMBL/GenBank/DDBJ databases">
        <title>A genome reference for cultivated species of the human gut microbiota.</title>
        <authorList>
            <person name="Zou Y."/>
            <person name="Xue W."/>
            <person name="Luo G."/>
        </authorList>
    </citation>
    <scope>NUCLEOTIDE SEQUENCE [LARGE SCALE GENOMIC DNA]</scope>
    <source>
        <strain evidence="3 6">AF31-28B-AC</strain>
        <strain evidence="2 5">AM23-23</strain>
        <strain evidence="1 4">TF10-3AC</strain>
    </source>
</reference>
<dbReference type="EMBL" id="QRQK01000043">
    <property type="protein sequence ID" value="RHM92416.1"/>
    <property type="molecule type" value="Genomic_DNA"/>
</dbReference>
<dbReference type="EMBL" id="QRHQ01000054">
    <property type="protein sequence ID" value="RHF84883.1"/>
    <property type="molecule type" value="Genomic_DNA"/>
</dbReference>
<dbReference type="AlphaFoldDB" id="A0A3E4MR70"/>
<evidence type="ECO:0000313" key="3">
    <source>
        <dbReference type="EMBL" id="RHM92416.1"/>
    </source>
</evidence>
<name>A0A3E4MR70_9BACT</name>
<organism evidence="1 4">
    <name type="scientific">Phocaeicola plebeius</name>
    <dbReference type="NCBI Taxonomy" id="310297"/>
    <lineage>
        <taxon>Bacteria</taxon>
        <taxon>Pseudomonadati</taxon>
        <taxon>Bacteroidota</taxon>
        <taxon>Bacteroidia</taxon>
        <taxon>Bacteroidales</taxon>
        <taxon>Bacteroidaceae</taxon>
        <taxon>Phocaeicola</taxon>
    </lineage>
</organism>
<evidence type="ECO:0000313" key="2">
    <source>
        <dbReference type="EMBL" id="RHF84883.1"/>
    </source>
</evidence>
<accession>A0A3E4MR70</accession>
<dbReference type="EMBL" id="QSQT01000038">
    <property type="protein sequence ID" value="RGK51882.1"/>
    <property type="molecule type" value="Genomic_DNA"/>
</dbReference>
<evidence type="ECO:0000313" key="5">
    <source>
        <dbReference type="Proteomes" id="UP000283485"/>
    </source>
</evidence>
<evidence type="ECO:0000313" key="4">
    <source>
        <dbReference type="Proteomes" id="UP000260862"/>
    </source>
</evidence>
<proteinExistence type="predicted"/>
<gene>
    <name evidence="2" type="ORF">DW653_15975</name>
    <name evidence="3" type="ORF">DWZ34_15845</name>
    <name evidence="1" type="ORF">DXD04_14745</name>
</gene>
<evidence type="ECO:0000313" key="6">
    <source>
        <dbReference type="Proteomes" id="UP000285109"/>
    </source>
</evidence>
<dbReference type="Proteomes" id="UP000260862">
    <property type="component" value="Unassembled WGS sequence"/>
</dbReference>
<dbReference type="Proteomes" id="UP000283485">
    <property type="component" value="Unassembled WGS sequence"/>
</dbReference>
<comment type="caution">
    <text evidence="1">The sequence shown here is derived from an EMBL/GenBank/DDBJ whole genome shotgun (WGS) entry which is preliminary data.</text>
</comment>
<sequence length="112" mass="13048">MEIGILNILDKKDISAERIVLQVREDCNSWAFILFCNTSKDEGCRKSFIFPNMEIHKGDMITIYSKRGTEKKQKISNGNINHILYWKEDNSIWEKNTTALLVKVADFTYKSI</sequence>
<keyword evidence="4" id="KW-1185">Reference proteome</keyword>
<dbReference type="RefSeq" id="WP_117673953.1">
    <property type="nucleotide sequence ID" value="NZ_CABOGR010000038.1"/>
</dbReference>